<dbReference type="VEuPathDB" id="VectorBase:RSAN_041593"/>
<reference evidence="4" key="1">
    <citation type="journal article" date="2020" name="Cell">
        <title>Large-Scale Comparative Analyses of Tick Genomes Elucidate Their Genetic Diversity and Vector Capacities.</title>
        <authorList>
            <consortium name="Tick Genome and Microbiome Consortium (TIGMIC)"/>
            <person name="Jia N."/>
            <person name="Wang J."/>
            <person name="Shi W."/>
            <person name="Du L."/>
            <person name="Sun Y."/>
            <person name="Zhan W."/>
            <person name="Jiang J.F."/>
            <person name="Wang Q."/>
            <person name="Zhang B."/>
            <person name="Ji P."/>
            <person name="Bell-Sakyi L."/>
            <person name="Cui X.M."/>
            <person name="Yuan T.T."/>
            <person name="Jiang B.G."/>
            <person name="Yang W.F."/>
            <person name="Lam T.T."/>
            <person name="Chang Q.C."/>
            <person name="Ding S.J."/>
            <person name="Wang X.J."/>
            <person name="Zhu J.G."/>
            <person name="Ruan X.D."/>
            <person name="Zhao L."/>
            <person name="Wei J.T."/>
            <person name="Ye R.Z."/>
            <person name="Que T.C."/>
            <person name="Du C.H."/>
            <person name="Zhou Y.H."/>
            <person name="Cheng J.X."/>
            <person name="Dai P.F."/>
            <person name="Guo W.B."/>
            <person name="Han X.H."/>
            <person name="Huang E.J."/>
            <person name="Li L.F."/>
            <person name="Wei W."/>
            <person name="Gao Y.C."/>
            <person name="Liu J.Z."/>
            <person name="Shao H.Z."/>
            <person name="Wang X."/>
            <person name="Wang C.C."/>
            <person name="Yang T.C."/>
            <person name="Huo Q.B."/>
            <person name="Li W."/>
            <person name="Chen H.Y."/>
            <person name="Chen S.E."/>
            <person name="Zhou L.G."/>
            <person name="Ni X.B."/>
            <person name="Tian J.H."/>
            <person name="Sheng Y."/>
            <person name="Liu T."/>
            <person name="Pan Y.S."/>
            <person name="Xia L.Y."/>
            <person name="Li J."/>
            <person name="Zhao F."/>
            <person name="Cao W.C."/>
        </authorList>
    </citation>
    <scope>NUCLEOTIDE SEQUENCE</scope>
    <source>
        <strain evidence="4">Rsan-2018</strain>
    </source>
</reference>
<proteinExistence type="inferred from homology"/>
<evidence type="ECO:0000256" key="3">
    <source>
        <dbReference type="RuleBase" id="RU003452"/>
    </source>
</evidence>
<keyword evidence="3" id="KW-0808">Transferase</keyword>
<dbReference type="Pfam" id="PF00797">
    <property type="entry name" value="Acetyltransf_2"/>
    <property type="match status" value="1"/>
</dbReference>
<dbReference type="Proteomes" id="UP000821837">
    <property type="component" value="Chromosome 6"/>
</dbReference>
<comment type="similarity">
    <text evidence="1 3">Belongs to the arylamine N-acetyltransferase family.</text>
</comment>
<keyword evidence="5" id="KW-1185">Reference proteome</keyword>
<dbReference type="GO" id="GO:0004060">
    <property type="term" value="F:arylamine N-acetyltransferase activity"/>
    <property type="evidence" value="ECO:0007669"/>
    <property type="project" value="UniProtKB-EC"/>
</dbReference>
<dbReference type="PANTHER" id="PTHR11786:SF0">
    <property type="entry name" value="ARYLAMINE N-ACETYLTRANSFERASE 4-RELATED"/>
    <property type="match status" value="1"/>
</dbReference>
<dbReference type="InterPro" id="IPR038765">
    <property type="entry name" value="Papain-like_cys_pep_sf"/>
</dbReference>
<dbReference type="EMBL" id="JABSTV010001252">
    <property type="protein sequence ID" value="KAH7948156.1"/>
    <property type="molecule type" value="Genomic_DNA"/>
</dbReference>
<evidence type="ECO:0000313" key="4">
    <source>
        <dbReference type="EMBL" id="KAH7948156.1"/>
    </source>
</evidence>
<dbReference type="PRINTS" id="PR01543">
    <property type="entry name" value="ANATRNSFRASE"/>
</dbReference>
<evidence type="ECO:0000256" key="2">
    <source>
        <dbReference type="ARBA" id="ARBA00012701"/>
    </source>
</evidence>
<sequence length="294" mass="33518">MEPLSEQCTESYLRYLGACKPTEPTLDYLDRLIKVQLERVTFENLDVLLERRVSLDAEAVFGKVTGRGRGGYCFELNSLFGRLLQALGYSMRLRAARVRLAIHDDSAKRTRLSHMVLLVELADGDHCIVDVGMAMWGLHQALPLAGDATPFRVRSLDAVNSLEVAMPTGDGGWKVIYVVEPYDLDWLDFDTLNWYFSTNPKSLARRALLVGRRSPRGDGCSLRLRNDQFMRWSPAGGVVERRVMRDENEILEAMRDEFGLNLRTADDEAPLRARLRQLLESWRVVQNLFLNKLV</sequence>
<evidence type="ECO:0000313" key="5">
    <source>
        <dbReference type="Proteomes" id="UP000821837"/>
    </source>
</evidence>
<name>A0A9D4PNH1_RHISA</name>
<organism evidence="4 5">
    <name type="scientific">Rhipicephalus sanguineus</name>
    <name type="common">Brown dog tick</name>
    <name type="synonym">Ixodes sanguineus</name>
    <dbReference type="NCBI Taxonomy" id="34632"/>
    <lineage>
        <taxon>Eukaryota</taxon>
        <taxon>Metazoa</taxon>
        <taxon>Ecdysozoa</taxon>
        <taxon>Arthropoda</taxon>
        <taxon>Chelicerata</taxon>
        <taxon>Arachnida</taxon>
        <taxon>Acari</taxon>
        <taxon>Parasitiformes</taxon>
        <taxon>Ixodida</taxon>
        <taxon>Ixodoidea</taxon>
        <taxon>Ixodidae</taxon>
        <taxon>Rhipicephalinae</taxon>
        <taxon>Rhipicephalus</taxon>
        <taxon>Rhipicephalus</taxon>
    </lineage>
</organism>
<gene>
    <name evidence="4" type="ORF">HPB52_018822</name>
</gene>
<dbReference type="EC" id="2.3.1.5" evidence="2"/>
<dbReference type="InterPro" id="IPR001447">
    <property type="entry name" value="Arylamine_N-AcTrfase"/>
</dbReference>
<evidence type="ECO:0000256" key="1">
    <source>
        <dbReference type="ARBA" id="ARBA00006547"/>
    </source>
</evidence>
<dbReference type="PANTHER" id="PTHR11786">
    <property type="entry name" value="N-HYDROXYARYLAMINE O-ACETYLTRANSFERASE"/>
    <property type="match status" value="1"/>
</dbReference>
<protein>
    <recommendedName>
        <fullName evidence="2">arylamine N-acetyltransferase</fullName>
        <ecNumber evidence="2">2.3.1.5</ecNumber>
    </recommendedName>
</protein>
<comment type="caution">
    <text evidence="4">The sequence shown here is derived from an EMBL/GenBank/DDBJ whole genome shotgun (WGS) entry which is preliminary data.</text>
</comment>
<dbReference type="Gene3D" id="2.40.128.150">
    <property type="entry name" value="Cysteine proteinases"/>
    <property type="match status" value="1"/>
</dbReference>
<keyword evidence="3" id="KW-0012">Acyltransferase</keyword>
<reference evidence="4" key="2">
    <citation type="submission" date="2021-09" db="EMBL/GenBank/DDBJ databases">
        <authorList>
            <person name="Jia N."/>
            <person name="Wang J."/>
            <person name="Shi W."/>
            <person name="Du L."/>
            <person name="Sun Y."/>
            <person name="Zhan W."/>
            <person name="Jiang J."/>
            <person name="Wang Q."/>
            <person name="Zhang B."/>
            <person name="Ji P."/>
            <person name="Sakyi L.B."/>
            <person name="Cui X."/>
            <person name="Yuan T."/>
            <person name="Jiang B."/>
            <person name="Yang W."/>
            <person name="Lam T.T.-Y."/>
            <person name="Chang Q."/>
            <person name="Ding S."/>
            <person name="Wang X."/>
            <person name="Zhu J."/>
            <person name="Ruan X."/>
            <person name="Zhao L."/>
            <person name="Wei J."/>
            <person name="Que T."/>
            <person name="Du C."/>
            <person name="Cheng J."/>
            <person name="Dai P."/>
            <person name="Han X."/>
            <person name="Huang E."/>
            <person name="Gao Y."/>
            <person name="Liu J."/>
            <person name="Shao H."/>
            <person name="Ye R."/>
            <person name="Li L."/>
            <person name="Wei W."/>
            <person name="Wang X."/>
            <person name="Wang C."/>
            <person name="Huo Q."/>
            <person name="Li W."/>
            <person name="Guo W."/>
            <person name="Chen H."/>
            <person name="Chen S."/>
            <person name="Zhou L."/>
            <person name="Zhou L."/>
            <person name="Ni X."/>
            <person name="Tian J."/>
            <person name="Zhou Y."/>
            <person name="Sheng Y."/>
            <person name="Liu T."/>
            <person name="Pan Y."/>
            <person name="Xia L."/>
            <person name="Li J."/>
            <person name="Zhao F."/>
            <person name="Cao W."/>
        </authorList>
    </citation>
    <scope>NUCLEOTIDE SEQUENCE</scope>
    <source>
        <strain evidence="4">Rsan-2018</strain>
        <tissue evidence="4">Larvae</tissue>
    </source>
</reference>
<accession>A0A9D4PNH1</accession>
<dbReference type="SUPFAM" id="SSF54001">
    <property type="entry name" value="Cysteine proteinases"/>
    <property type="match status" value="1"/>
</dbReference>
<dbReference type="AlphaFoldDB" id="A0A9D4PNH1"/>
<dbReference type="OrthoDB" id="10260017at2759"/>
<dbReference type="Gene3D" id="3.30.2140.10">
    <property type="entry name" value="Arylamine N-acetyltransferase"/>
    <property type="match status" value="1"/>
</dbReference>